<evidence type="ECO:0000313" key="4">
    <source>
        <dbReference type="RefSeq" id="XP_070630544.1"/>
    </source>
</evidence>
<dbReference type="GeneID" id="139177778"/>
<evidence type="ECO:0000313" key="3">
    <source>
        <dbReference type="Proteomes" id="UP001652663"/>
    </source>
</evidence>
<reference evidence="4" key="1">
    <citation type="submission" date="2025-08" db="UniProtKB">
        <authorList>
            <consortium name="RefSeq"/>
        </authorList>
    </citation>
    <scope>IDENTIFICATION</scope>
    <source>
        <tissue evidence="4">Blood</tissue>
    </source>
</reference>
<dbReference type="Proteomes" id="UP001652663">
    <property type="component" value="Chromosome 19"/>
</dbReference>
<evidence type="ECO:0000256" key="2">
    <source>
        <dbReference type="SAM" id="Phobius"/>
    </source>
</evidence>
<keyword evidence="2" id="KW-0812">Transmembrane</keyword>
<evidence type="ECO:0000256" key="1">
    <source>
        <dbReference type="SAM" id="MobiDB-lite"/>
    </source>
</evidence>
<name>A0ABM4R4Q6_BOSIN</name>
<proteinExistence type="predicted"/>
<dbReference type="RefSeq" id="XP_070630544.1">
    <property type="nucleotide sequence ID" value="XM_070774443.1"/>
</dbReference>
<feature type="region of interest" description="Disordered" evidence="1">
    <location>
        <begin position="130"/>
        <end position="156"/>
    </location>
</feature>
<gene>
    <name evidence="4" type="primary">PRAC2</name>
</gene>
<keyword evidence="2" id="KW-1133">Transmembrane helix</keyword>
<accession>A0ABM4R4Q6</accession>
<feature type="transmembrane region" description="Helical" evidence="2">
    <location>
        <begin position="91"/>
        <end position="113"/>
    </location>
</feature>
<protein>
    <submittedName>
        <fullName evidence="4">Uncharacterized protein</fullName>
    </submittedName>
</protein>
<sequence length="156" mass="16754">MGAGGAEGRQLRGTPELGPRVRCLRGCFENLDSKRASRGGGGKRKRGSQRIVLARKINKILQWNEDLDRGLTAPQPCSGCLGHPVFSLLEISFAALLAFLLGLSAAGLIHLPVPWPSFRRLRVQALSHAATNSPTPEARVPRLSEARGSVEGLLKS</sequence>
<keyword evidence="2" id="KW-0472">Membrane</keyword>
<keyword evidence="3" id="KW-1185">Reference proteome</keyword>
<organism evidence="3 4">
    <name type="scientific">Bos indicus</name>
    <name type="common">Zebu</name>
    <dbReference type="NCBI Taxonomy" id="9915"/>
    <lineage>
        <taxon>Eukaryota</taxon>
        <taxon>Metazoa</taxon>
        <taxon>Chordata</taxon>
        <taxon>Craniata</taxon>
        <taxon>Vertebrata</taxon>
        <taxon>Euteleostomi</taxon>
        <taxon>Mammalia</taxon>
        <taxon>Eutheria</taxon>
        <taxon>Laurasiatheria</taxon>
        <taxon>Artiodactyla</taxon>
        <taxon>Ruminantia</taxon>
        <taxon>Pecora</taxon>
        <taxon>Bovidae</taxon>
        <taxon>Bovinae</taxon>
        <taxon>Bos</taxon>
    </lineage>
</organism>